<reference evidence="6 7" key="1">
    <citation type="journal article" date="2019" name="Commun. Biol.">
        <title>The bagworm genome reveals a unique fibroin gene that provides high tensile strength.</title>
        <authorList>
            <person name="Kono N."/>
            <person name="Nakamura H."/>
            <person name="Ohtoshi R."/>
            <person name="Tomita M."/>
            <person name="Numata K."/>
            <person name="Arakawa K."/>
        </authorList>
    </citation>
    <scope>NUCLEOTIDE SEQUENCE [LARGE SCALE GENOMIC DNA]</scope>
</reference>
<dbReference type="GO" id="GO:0034657">
    <property type="term" value="C:GID complex"/>
    <property type="evidence" value="ECO:0007669"/>
    <property type="project" value="TreeGrafter"/>
</dbReference>
<dbReference type="GO" id="GO:0005737">
    <property type="term" value="C:cytoplasm"/>
    <property type="evidence" value="ECO:0007669"/>
    <property type="project" value="UniProtKB-SubCell"/>
</dbReference>
<sequence length="180" mass="19808">MDIRLAIYFENATVAKFTLRHDDKSIPELLSGLVSRDKPLAVAMGAARCLTFMHRAGSLSTDDHRLQQFKKFVLEWSSARCPALRVSVQKRCRDIRATAAETLAYLAEVDTSLQRLAAISNHLMSSLADIVSCSSAAAKQGAFKCFASLGANDEDIRKRIIETHGLMVHIVNGMNNSEPT</sequence>
<dbReference type="SUPFAM" id="SSF48371">
    <property type="entry name" value="ARM repeat"/>
    <property type="match status" value="1"/>
</dbReference>
<evidence type="ECO:0000256" key="2">
    <source>
        <dbReference type="ARBA" id="ARBA00004496"/>
    </source>
</evidence>
<dbReference type="InterPro" id="IPR016024">
    <property type="entry name" value="ARM-type_fold"/>
</dbReference>
<dbReference type="AlphaFoldDB" id="A0A4C1ZVK3"/>
<evidence type="ECO:0000313" key="7">
    <source>
        <dbReference type="Proteomes" id="UP000299102"/>
    </source>
</evidence>
<proteinExistence type="predicted"/>
<protein>
    <submittedName>
        <fullName evidence="6">Armadillo repeat-containing protein 8</fullName>
    </submittedName>
</protein>
<evidence type="ECO:0000256" key="3">
    <source>
        <dbReference type="ARBA" id="ARBA00022490"/>
    </source>
</evidence>
<dbReference type="Proteomes" id="UP000299102">
    <property type="component" value="Unassembled WGS sequence"/>
</dbReference>
<name>A0A4C1ZVK3_EUMVA</name>
<dbReference type="PANTHER" id="PTHR15651:SF7">
    <property type="entry name" value="ARMADILLO REPEAT-CONTAINING PROTEIN 8"/>
    <property type="match status" value="1"/>
</dbReference>
<evidence type="ECO:0000256" key="1">
    <source>
        <dbReference type="ARBA" id="ARBA00004123"/>
    </source>
</evidence>
<keyword evidence="7" id="KW-1185">Reference proteome</keyword>
<dbReference type="OrthoDB" id="5559898at2759"/>
<keyword evidence="4" id="KW-0677">Repeat</keyword>
<dbReference type="GO" id="GO:0005634">
    <property type="term" value="C:nucleus"/>
    <property type="evidence" value="ECO:0007669"/>
    <property type="project" value="UniProtKB-SubCell"/>
</dbReference>
<organism evidence="6 7">
    <name type="scientific">Eumeta variegata</name>
    <name type="common">Bagworm moth</name>
    <name type="synonym">Eumeta japonica</name>
    <dbReference type="NCBI Taxonomy" id="151549"/>
    <lineage>
        <taxon>Eukaryota</taxon>
        <taxon>Metazoa</taxon>
        <taxon>Ecdysozoa</taxon>
        <taxon>Arthropoda</taxon>
        <taxon>Hexapoda</taxon>
        <taxon>Insecta</taxon>
        <taxon>Pterygota</taxon>
        <taxon>Neoptera</taxon>
        <taxon>Endopterygota</taxon>
        <taxon>Lepidoptera</taxon>
        <taxon>Glossata</taxon>
        <taxon>Ditrysia</taxon>
        <taxon>Tineoidea</taxon>
        <taxon>Psychidae</taxon>
        <taxon>Oiketicinae</taxon>
        <taxon>Eumeta</taxon>
    </lineage>
</organism>
<dbReference type="Gene3D" id="1.25.10.10">
    <property type="entry name" value="Leucine-rich Repeat Variant"/>
    <property type="match status" value="1"/>
</dbReference>
<dbReference type="PANTHER" id="PTHR15651">
    <property type="entry name" value="ARMADILLO REPEAT-CONTAINING PROTEIN 8"/>
    <property type="match status" value="1"/>
</dbReference>
<dbReference type="InterPro" id="IPR038739">
    <property type="entry name" value="ARMC8/Vid28"/>
</dbReference>
<dbReference type="EMBL" id="BGZK01002319">
    <property type="protein sequence ID" value="GBP92891.1"/>
    <property type="molecule type" value="Genomic_DNA"/>
</dbReference>
<keyword evidence="3" id="KW-0963">Cytoplasm</keyword>
<dbReference type="STRING" id="151549.A0A4C1ZVK3"/>
<comment type="subcellular location">
    <subcellularLocation>
        <location evidence="2">Cytoplasm</location>
    </subcellularLocation>
    <subcellularLocation>
        <location evidence="1">Nucleus</location>
    </subcellularLocation>
</comment>
<keyword evidence="5" id="KW-0539">Nucleus</keyword>
<evidence type="ECO:0000256" key="5">
    <source>
        <dbReference type="ARBA" id="ARBA00023242"/>
    </source>
</evidence>
<evidence type="ECO:0000313" key="6">
    <source>
        <dbReference type="EMBL" id="GBP92891.1"/>
    </source>
</evidence>
<gene>
    <name evidence="6" type="primary">ARMC8</name>
    <name evidence="6" type="ORF">EVAR_80614_1</name>
</gene>
<comment type="caution">
    <text evidence="6">The sequence shown here is derived from an EMBL/GenBank/DDBJ whole genome shotgun (WGS) entry which is preliminary data.</text>
</comment>
<dbReference type="InterPro" id="IPR011989">
    <property type="entry name" value="ARM-like"/>
</dbReference>
<evidence type="ECO:0000256" key="4">
    <source>
        <dbReference type="ARBA" id="ARBA00022737"/>
    </source>
</evidence>
<dbReference type="GO" id="GO:0043161">
    <property type="term" value="P:proteasome-mediated ubiquitin-dependent protein catabolic process"/>
    <property type="evidence" value="ECO:0007669"/>
    <property type="project" value="TreeGrafter"/>
</dbReference>
<feature type="non-terminal residue" evidence="6">
    <location>
        <position position="180"/>
    </location>
</feature>
<accession>A0A4C1ZVK3</accession>